<dbReference type="GO" id="GO:0003677">
    <property type="term" value="F:DNA binding"/>
    <property type="evidence" value="ECO:0007669"/>
    <property type="project" value="InterPro"/>
</dbReference>
<dbReference type="GO" id="GO:0009007">
    <property type="term" value="F:site-specific DNA-methyltransferase (adenine-specific) activity"/>
    <property type="evidence" value="ECO:0007669"/>
    <property type="project" value="InterPro"/>
</dbReference>
<organism evidence="1 2">
    <name type="scientific">Enterococcus plantarum</name>
    <dbReference type="NCBI Taxonomy" id="1077675"/>
    <lineage>
        <taxon>Bacteria</taxon>
        <taxon>Bacillati</taxon>
        <taxon>Bacillota</taxon>
        <taxon>Bacilli</taxon>
        <taxon>Lactobacillales</taxon>
        <taxon>Enterococcaceae</taxon>
        <taxon>Enterococcus</taxon>
    </lineage>
</organism>
<evidence type="ECO:0000313" key="2">
    <source>
        <dbReference type="Proteomes" id="UP000249828"/>
    </source>
</evidence>
<dbReference type="InterPro" id="IPR002052">
    <property type="entry name" value="DNA_methylase_N6_adenine_CS"/>
</dbReference>
<accession>A0A2W4B315</accession>
<dbReference type="Proteomes" id="UP000249828">
    <property type="component" value="Unassembled WGS sequence"/>
</dbReference>
<reference evidence="1 2" key="1">
    <citation type="submission" date="2017-11" db="EMBL/GenBank/DDBJ databases">
        <title>Draft genome sequence of Enterococcus plantarum TRW2 strain isolated from lettuce.</title>
        <authorList>
            <person name="Kim E.B."/>
            <person name="Marco M.L."/>
            <person name="Williams T.R."/>
            <person name="You I.H."/>
        </authorList>
    </citation>
    <scope>NUCLEOTIDE SEQUENCE [LARGE SCALE GENOMIC DNA]</scope>
    <source>
        <strain evidence="1 2">TRW2</strain>
    </source>
</reference>
<keyword evidence="1" id="KW-0808">Transferase</keyword>
<proteinExistence type="predicted"/>
<protein>
    <submittedName>
        <fullName evidence="1">Adenine methyltransferase</fullName>
    </submittedName>
</protein>
<dbReference type="GO" id="GO:0009307">
    <property type="term" value="P:DNA restriction-modification system"/>
    <property type="evidence" value="ECO:0007669"/>
    <property type="project" value="InterPro"/>
</dbReference>
<dbReference type="InterPro" id="IPR008593">
    <property type="entry name" value="Dam_MeTrfase"/>
</dbReference>
<dbReference type="GO" id="GO:0032259">
    <property type="term" value="P:methylation"/>
    <property type="evidence" value="ECO:0007669"/>
    <property type="project" value="UniProtKB-KW"/>
</dbReference>
<keyword evidence="1" id="KW-0489">Methyltransferase</keyword>
<name>A0A2W4B315_9ENTE</name>
<gene>
    <name evidence="1" type="ORF">CI088_15705</name>
</gene>
<dbReference type="Pfam" id="PF05869">
    <property type="entry name" value="Dam"/>
    <property type="match status" value="1"/>
</dbReference>
<comment type="caution">
    <text evidence="1">The sequence shown here is derived from an EMBL/GenBank/DDBJ whole genome shotgun (WGS) entry which is preliminary data.</text>
</comment>
<sequence length="156" mass="18012">MKNEALFTSNKQDWETPQDLFNKLHSKYHFDLDAAASDHNAKLSNYYTADDDALSQQWQGNVFCNPPYGRQLGKWLAKAWQEYQRDPNRTIVFLIPARTDTSYWHDYIFGKAEIEFLRGRIKFEDNGQKKDAAPFPSAVVVYKGKRTVAVRLDGGS</sequence>
<evidence type="ECO:0000313" key="1">
    <source>
        <dbReference type="EMBL" id="PZL70215.1"/>
    </source>
</evidence>
<dbReference type="AlphaFoldDB" id="A0A2W4B315"/>
<dbReference type="EMBL" id="PIEU01000120">
    <property type="protein sequence ID" value="PZL70215.1"/>
    <property type="molecule type" value="Genomic_DNA"/>
</dbReference>
<dbReference type="PROSITE" id="PS00092">
    <property type="entry name" value="N6_MTASE"/>
    <property type="match status" value="1"/>
</dbReference>
<dbReference type="RefSeq" id="WP_111248846.1">
    <property type="nucleotide sequence ID" value="NZ_PIEU01000120.1"/>
</dbReference>
<keyword evidence="2" id="KW-1185">Reference proteome</keyword>